<dbReference type="InterPro" id="IPR008928">
    <property type="entry name" value="6-hairpin_glycosidase_sf"/>
</dbReference>
<name>A0A381W2I1_9ZZZZ</name>
<dbReference type="SUPFAM" id="SSF48208">
    <property type="entry name" value="Six-hairpin glycosidases"/>
    <property type="match status" value="1"/>
</dbReference>
<dbReference type="PANTHER" id="PTHR10569:SF2">
    <property type="entry name" value="GLYCOGEN DEBRANCHING ENZYME"/>
    <property type="match status" value="1"/>
</dbReference>
<accession>A0A381W2I1</accession>
<dbReference type="InterPro" id="IPR012341">
    <property type="entry name" value="6hp_glycosidase-like_sf"/>
</dbReference>
<dbReference type="Gene3D" id="1.50.10.10">
    <property type="match status" value="1"/>
</dbReference>
<protein>
    <recommendedName>
        <fullName evidence="4">Glycogen debranching enzyme C-terminal domain-containing protein</fullName>
    </recommendedName>
</protein>
<feature type="domain" description="Glycogen debranching enzyme C-terminal" evidence="1">
    <location>
        <begin position="359"/>
        <end position="738"/>
    </location>
</feature>
<dbReference type="EMBL" id="UINC01010518">
    <property type="protein sequence ID" value="SVA46756.1"/>
    <property type="molecule type" value="Genomic_DNA"/>
</dbReference>
<dbReference type="GO" id="GO:0004135">
    <property type="term" value="F:amylo-alpha-1,6-glucosidase activity"/>
    <property type="evidence" value="ECO:0007669"/>
    <property type="project" value="InterPro"/>
</dbReference>
<proteinExistence type="predicted"/>
<evidence type="ECO:0000259" key="2">
    <source>
        <dbReference type="Pfam" id="PF12439"/>
    </source>
</evidence>
<dbReference type="InterPro" id="IPR032790">
    <property type="entry name" value="GDE_C"/>
</dbReference>
<dbReference type="PANTHER" id="PTHR10569">
    <property type="entry name" value="GLYCOGEN DEBRANCHING ENZYME"/>
    <property type="match status" value="1"/>
</dbReference>
<gene>
    <name evidence="3" type="ORF">METZ01_LOCUS99610</name>
</gene>
<dbReference type="GO" id="GO:0004134">
    <property type="term" value="F:4-alpha-glucanotransferase activity"/>
    <property type="evidence" value="ECO:0007669"/>
    <property type="project" value="InterPro"/>
</dbReference>
<sequence length="747" mass="82338">MVPAGHDLLIEHDSPFRVCLSDNESLFDSINRQSQFVNGSHFALLECPCRNVTWNLELIAYGKKTCRISSVIEFLPVEPDVASFFFDFGLLDCRQLPMSLLTNGRGAMSRMSACLGESQSKYDCVLAANLHPTLPEDRWVMAKRLRVWVDVNGFLAELDRTRMISFGAGERTWWRLEVPAGEGRSVQLKIAAEMPRGQNAIQFRFEAKGIGQEDKVEATVRLDIEDRSFHEETKLDAETEKHFREATRPLVEGVGFEFVPSGERRLVALATCGRFFAEEEWCRDIPHPVEASRGQDASGDAFSPGWFQLPIQFGQEAELLISINEPTGQTLGQPNCPDETDGDDDWDGFGQALNSAMNAFVVQRGEGKSIIAGYPWFLDWGRDSLIAVRGLIAAGRLDDARAVVGLFASHEKNGTIPNALFGDNDSNRETSDAPLWLALVIEELAGKSSEAFYAQKVGEGSRTFLSVVKSIGESYSAGTPNGIRMDTESCLVFSPVHFTWMDTNHPAGTQRVGYPVEIQALWIRLLAHLAKLEPSGGWSSRLAKAEQSFVDLFWCDERGWLADCLLAKQGQPAAEATADGNLRSNILIAVSLGVVSGSIARANVDAATRHLLVPGAVRSLAPLPAQTPHEVRHDGKLLNDPANPYWGHYEGDEDTRRKPAYHNGTAWTWFLPQFCEALVRAWPSDPRAVEAAKGYLGSAAGLMNEGCLGQVPEILDGDSPHLQRGCDAQAWGVSEALRVWHLLDELT</sequence>
<dbReference type="InterPro" id="IPR024742">
    <property type="entry name" value="Glycogen_debranch_N"/>
</dbReference>
<feature type="domain" description="Glycogen debranching enzyme bacterial and archaeal type N-terminal" evidence="2">
    <location>
        <begin position="100"/>
        <end position="316"/>
    </location>
</feature>
<dbReference type="AlphaFoldDB" id="A0A381W2I1"/>
<evidence type="ECO:0000313" key="3">
    <source>
        <dbReference type="EMBL" id="SVA46756.1"/>
    </source>
</evidence>
<dbReference type="InterPro" id="IPR010401">
    <property type="entry name" value="AGL/Gdb1"/>
</dbReference>
<evidence type="ECO:0000259" key="1">
    <source>
        <dbReference type="Pfam" id="PF06202"/>
    </source>
</evidence>
<dbReference type="GO" id="GO:0005980">
    <property type="term" value="P:glycogen catabolic process"/>
    <property type="evidence" value="ECO:0007669"/>
    <property type="project" value="InterPro"/>
</dbReference>
<evidence type="ECO:0008006" key="4">
    <source>
        <dbReference type="Google" id="ProtNLM"/>
    </source>
</evidence>
<organism evidence="3">
    <name type="scientific">marine metagenome</name>
    <dbReference type="NCBI Taxonomy" id="408172"/>
    <lineage>
        <taxon>unclassified sequences</taxon>
        <taxon>metagenomes</taxon>
        <taxon>ecological metagenomes</taxon>
    </lineage>
</organism>
<reference evidence="3" key="1">
    <citation type="submission" date="2018-05" db="EMBL/GenBank/DDBJ databases">
        <authorList>
            <person name="Lanie J.A."/>
            <person name="Ng W.-L."/>
            <person name="Kazmierczak K.M."/>
            <person name="Andrzejewski T.M."/>
            <person name="Davidsen T.M."/>
            <person name="Wayne K.J."/>
            <person name="Tettelin H."/>
            <person name="Glass J.I."/>
            <person name="Rusch D."/>
            <person name="Podicherti R."/>
            <person name="Tsui H.-C.T."/>
            <person name="Winkler M.E."/>
        </authorList>
    </citation>
    <scope>NUCLEOTIDE SEQUENCE</scope>
</reference>
<dbReference type="Pfam" id="PF06202">
    <property type="entry name" value="GDE_C"/>
    <property type="match status" value="1"/>
</dbReference>
<dbReference type="Pfam" id="PF12439">
    <property type="entry name" value="GDE_N"/>
    <property type="match status" value="1"/>
</dbReference>